<sequence length="79" mass="9047">MWYNWTNGANSARSACGFGFGGGMFGMGVFWLIIIGIIIFLIFKDRNKENNQAQSILKERFAKGELTEEEFQVKSKYLK</sequence>
<organism evidence="3 4">
    <name type="scientific">Natranaerovirga hydrolytica</name>
    <dbReference type="NCBI Taxonomy" id="680378"/>
    <lineage>
        <taxon>Bacteria</taxon>
        <taxon>Bacillati</taxon>
        <taxon>Bacillota</taxon>
        <taxon>Clostridia</taxon>
        <taxon>Lachnospirales</taxon>
        <taxon>Natranaerovirgaceae</taxon>
        <taxon>Natranaerovirga</taxon>
    </lineage>
</organism>
<keyword evidence="1" id="KW-0812">Transmembrane</keyword>
<protein>
    <submittedName>
        <fullName evidence="3">Putative membrane protein</fullName>
    </submittedName>
</protein>
<keyword evidence="4" id="KW-1185">Reference proteome</keyword>
<dbReference type="AlphaFoldDB" id="A0A4R1MKY7"/>
<dbReference type="RefSeq" id="WP_132282580.1">
    <property type="nucleotide sequence ID" value="NZ_SMGQ01000013.1"/>
</dbReference>
<feature type="transmembrane region" description="Helical" evidence="1">
    <location>
        <begin position="20"/>
        <end position="43"/>
    </location>
</feature>
<gene>
    <name evidence="3" type="ORF">EDC19_1875</name>
</gene>
<keyword evidence="1" id="KW-0472">Membrane</keyword>
<feature type="domain" description="SHOCT" evidence="2">
    <location>
        <begin position="55"/>
        <end position="73"/>
    </location>
</feature>
<dbReference type="Pfam" id="PF09851">
    <property type="entry name" value="SHOCT"/>
    <property type="match status" value="1"/>
</dbReference>
<keyword evidence="1" id="KW-1133">Transmembrane helix</keyword>
<reference evidence="3 4" key="1">
    <citation type="submission" date="2019-03" db="EMBL/GenBank/DDBJ databases">
        <title>Genomic Encyclopedia of Type Strains, Phase IV (KMG-IV): sequencing the most valuable type-strain genomes for metagenomic binning, comparative biology and taxonomic classification.</title>
        <authorList>
            <person name="Goeker M."/>
        </authorList>
    </citation>
    <scope>NUCLEOTIDE SEQUENCE [LARGE SCALE GENOMIC DNA]</scope>
    <source>
        <strain evidence="3 4">DSM 24176</strain>
    </source>
</reference>
<comment type="caution">
    <text evidence="3">The sequence shown here is derived from an EMBL/GenBank/DDBJ whole genome shotgun (WGS) entry which is preliminary data.</text>
</comment>
<evidence type="ECO:0000256" key="1">
    <source>
        <dbReference type="SAM" id="Phobius"/>
    </source>
</evidence>
<dbReference type="InterPro" id="IPR018649">
    <property type="entry name" value="SHOCT"/>
</dbReference>
<evidence type="ECO:0000313" key="3">
    <source>
        <dbReference type="EMBL" id="TCK92720.1"/>
    </source>
</evidence>
<dbReference type="OrthoDB" id="5461404at2"/>
<proteinExistence type="predicted"/>
<evidence type="ECO:0000313" key="4">
    <source>
        <dbReference type="Proteomes" id="UP000294545"/>
    </source>
</evidence>
<dbReference type="EMBL" id="SMGQ01000013">
    <property type="protein sequence ID" value="TCK92720.1"/>
    <property type="molecule type" value="Genomic_DNA"/>
</dbReference>
<evidence type="ECO:0000259" key="2">
    <source>
        <dbReference type="Pfam" id="PF09851"/>
    </source>
</evidence>
<name>A0A4R1MKY7_9FIRM</name>
<accession>A0A4R1MKY7</accession>
<dbReference type="Proteomes" id="UP000294545">
    <property type="component" value="Unassembled WGS sequence"/>
</dbReference>